<dbReference type="GO" id="GO:0016757">
    <property type="term" value="F:glycosyltransferase activity"/>
    <property type="evidence" value="ECO:0007669"/>
    <property type="project" value="InterPro"/>
</dbReference>
<name>A0A016EC32_BACFG</name>
<evidence type="ECO:0000313" key="3">
    <source>
        <dbReference type="EMBL" id="EXZ74626.1"/>
    </source>
</evidence>
<evidence type="ECO:0000313" key="4">
    <source>
        <dbReference type="Proteomes" id="UP000020938"/>
    </source>
</evidence>
<dbReference type="SUPFAM" id="SSF53756">
    <property type="entry name" value="UDP-Glycosyltransferase/glycogen phosphorylase"/>
    <property type="match status" value="1"/>
</dbReference>
<dbReference type="PANTHER" id="PTHR12526">
    <property type="entry name" value="GLYCOSYLTRANSFERASE"/>
    <property type="match status" value="1"/>
</dbReference>
<feature type="domain" description="Glycosyltransferase subfamily 4-like N-terminal" evidence="2">
    <location>
        <begin position="13"/>
        <end position="164"/>
    </location>
</feature>
<evidence type="ECO:0000259" key="2">
    <source>
        <dbReference type="Pfam" id="PF13439"/>
    </source>
</evidence>
<protein>
    <submittedName>
        <fullName evidence="3">Glycosyl transferases group 1 family protein</fullName>
    </submittedName>
</protein>
<dbReference type="AlphaFoldDB" id="A0A016EC32"/>
<feature type="domain" description="Glycosyl transferase family 1" evidence="1">
    <location>
        <begin position="176"/>
        <end position="328"/>
    </location>
</feature>
<dbReference type="InterPro" id="IPR028098">
    <property type="entry name" value="Glyco_trans_4-like_N"/>
</dbReference>
<sequence>MRLLFLIDSLGSGGAQRQIVTIIPLLKQKGVEVEVLCYHEDTFFMDILDKNSVKIHWLLIKNPILRIWKIRSFIRQGNYNAVISFLDTPDFLNCISAIGGHTWKVITSERSAKEDAFFSYRGRLMGWFKQYSDIIVCNSNNASRMWLKHYPQYRNKLKVTYNIVTLPPIVSKYIPRKEGKTHIVVAASYQYLKNPINLIKAVNLLDDNQKDKLILDWYGSKKASQSSAQVFNESTKLISQYNLDKVIHLNEAVSNIADRMNEADVVGLFSQFEGLPNAICEAMSLSKPIIMSRVSDWDVLVDENNGVLCEWNNVDSIKKALNTILTISDDQLLAAGESSGKKAKLLFDPETIIKRWEAIIGL</sequence>
<dbReference type="Pfam" id="PF00534">
    <property type="entry name" value="Glycos_transf_1"/>
    <property type="match status" value="1"/>
</dbReference>
<keyword evidence="3" id="KW-0808">Transferase</keyword>
<dbReference type="Gene3D" id="3.40.50.2000">
    <property type="entry name" value="Glycogen Phosphorylase B"/>
    <property type="match status" value="2"/>
</dbReference>
<organism evidence="3 4">
    <name type="scientific">Bacteroides fragilis str. 3976T8</name>
    <dbReference type="NCBI Taxonomy" id="1339314"/>
    <lineage>
        <taxon>Bacteria</taxon>
        <taxon>Pseudomonadati</taxon>
        <taxon>Bacteroidota</taxon>
        <taxon>Bacteroidia</taxon>
        <taxon>Bacteroidales</taxon>
        <taxon>Bacteroidaceae</taxon>
        <taxon>Bacteroides</taxon>
    </lineage>
</organism>
<evidence type="ECO:0000259" key="1">
    <source>
        <dbReference type="Pfam" id="PF00534"/>
    </source>
</evidence>
<comment type="caution">
    <text evidence="3">The sequence shown here is derived from an EMBL/GenBank/DDBJ whole genome shotgun (WGS) entry which is preliminary data.</text>
</comment>
<dbReference type="PANTHER" id="PTHR12526:SF630">
    <property type="entry name" value="GLYCOSYLTRANSFERASE"/>
    <property type="match status" value="1"/>
</dbReference>
<proteinExistence type="predicted"/>
<dbReference type="Pfam" id="PF13439">
    <property type="entry name" value="Glyco_transf_4"/>
    <property type="match status" value="1"/>
</dbReference>
<dbReference type="EMBL" id="JGDS01000038">
    <property type="protein sequence ID" value="EXZ74626.1"/>
    <property type="molecule type" value="Genomic_DNA"/>
</dbReference>
<dbReference type="PATRIC" id="fig|1339314.3.peg.1111"/>
<accession>A0A016EC32</accession>
<dbReference type="InterPro" id="IPR001296">
    <property type="entry name" value="Glyco_trans_1"/>
</dbReference>
<gene>
    <name evidence="3" type="ORF">M123_0872</name>
</gene>
<dbReference type="Proteomes" id="UP000020938">
    <property type="component" value="Unassembled WGS sequence"/>
</dbReference>
<reference evidence="3 4" key="1">
    <citation type="submission" date="2014-02" db="EMBL/GenBank/DDBJ databases">
        <authorList>
            <person name="Sears C."/>
            <person name="Carroll K."/>
            <person name="Sack B.R."/>
            <person name="Qadri F."/>
            <person name="Myers L.L."/>
            <person name="Chung G.-T."/>
            <person name="Escheverria P."/>
            <person name="Fraser C.M."/>
            <person name="Sadzewicz L."/>
            <person name="Shefchek K.A."/>
            <person name="Tallon L."/>
            <person name="Das S.P."/>
            <person name="Daugherty S."/>
            <person name="Mongodin E.F."/>
        </authorList>
    </citation>
    <scope>NUCLEOTIDE SEQUENCE [LARGE SCALE GENOMIC DNA]</scope>
    <source>
        <strain evidence="3 4">3976T8</strain>
    </source>
</reference>